<evidence type="ECO:0000313" key="1">
    <source>
        <dbReference type="EMBL" id="GBG94661.1"/>
    </source>
</evidence>
<comment type="caution">
    <text evidence="1">The sequence shown here is derived from an EMBL/GenBank/DDBJ whole genome shotgun (WGS) entry which is preliminary data.</text>
</comment>
<organism evidence="1 2">
    <name type="scientific">Ligilactobacillus salitolerans</name>
    <dbReference type="NCBI Taxonomy" id="1808352"/>
    <lineage>
        <taxon>Bacteria</taxon>
        <taxon>Bacillati</taxon>
        <taxon>Bacillota</taxon>
        <taxon>Bacilli</taxon>
        <taxon>Lactobacillales</taxon>
        <taxon>Lactobacillaceae</taxon>
        <taxon>Ligilactobacillus</taxon>
    </lineage>
</organism>
<keyword evidence="2" id="KW-1185">Reference proteome</keyword>
<accession>A0A401IT13</accession>
<proteinExistence type="predicted"/>
<dbReference type="RefSeq" id="WP_124976269.1">
    <property type="nucleotide sequence ID" value="NZ_BFFP01000015.1"/>
</dbReference>
<protein>
    <submittedName>
        <fullName evidence="1">Competence protein ComGC</fullName>
    </submittedName>
</protein>
<evidence type="ECO:0000313" key="2">
    <source>
        <dbReference type="Proteomes" id="UP000286848"/>
    </source>
</evidence>
<sequence>MAVVLFIISLLILIVIPNVSKQRGRALSINDQALQTELNSQVELYRNEHNLGEDSSVTLDELKKDGYLSNSQIRQIQKEHLKVGGNIDD</sequence>
<dbReference type="EMBL" id="BFFP01000015">
    <property type="protein sequence ID" value="GBG94661.1"/>
    <property type="molecule type" value="Genomic_DNA"/>
</dbReference>
<name>A0A401IT13_9LACO</name>
<dbReference type="OrthoDB" id="2232493at2"/>
<dbReference type="InterPro" id="IPR045584">
    <property type="entry name" value="Pilin-like"/>
</dbReference>
<reference evidence="1 2" key="1">
    <citation type="journal article" date="2019" name="Int. J. Syst. Evol. Microbiol.">
        <title>Lactobacillus salitolerans sp. nov., a novel lactic acid bacterium isolated from spent mushroom substrates.</title>
        <authorList>
            <person name="Tohno M."/>
            <person name="Tanizawa Y."/>
            <person name="Kojima Y."/>
            <person name="Sakamoto M."/>
            <person name="Nakamura Y."/>
            <person name="Ohkuma M."/>
            <person name="Kobayashi H."/>
        </authorList>
    </citation>
    <scope>NUCLEOTIDE SEQUENCE [LARGE SCALE GENOMIC DNA]</scope>
    <source>
        <strain evidence="1 2">YK43</strain>
    </source>
</reference>
<dbReference type="Proteomes" id="UP000286848">
    <property type="component" value="Unassembled WGS sequence"/>
</dbReference>
<dbReference type="SUPFAM" id="SSF54523">
    <property type="entry name" value="Pili subunits"/>
    <property type="match status" value="1"/>
</dbReference>
<gene>
    <name evidence="1" type="primary">comGC</name>
    <name evidence="1" type="ORF">LFYK43_11200</name>
</gene>
<dbReference type="AlphaFoldDB" id="A0A401IT13"/>